<organism evidence="10 11">
    <name type="scientific">Stichopus japonicus</name>
    <name type="common">Sea cucumber</name>
    <dbReference type="NCBI Taxonomy" id="307972"/>
    <lineage>
        <taxon>Eukaryota</taxon>
        <taxon>Metazoa</taxon>
        <taxon>Echinodermata</taxon>
        <taxon>Eleutherozoa</taxon>
        <taxon>Echinozoa</taxon>
        <taxon>Holothuroidea</taxon>
        <taxon>Aspidochirotacea</taxon>
        <taxon>Aspidochirotida</taxon>
        <taxon>Stichopodidae</taxon>
        <taxon>Apostichopus</taxon>
    </lineage>
</organism>
<keyword evidence="6 7" id="KW-0067">ATP-binding</keyword>
<protein>
    <submittedName>
        <fullName evidence="10">Putative mitogen-activated protein kinase kinase kinase 4</fullName>
    </submittedName>
</protein>
<sequence length="913" mass="102880">CGSSASLATQDPWEADIRADDSLSIYGTWHPDFIKMELPSYLPIFLFLIRIPVDVMHECLRFRLEHKPTAEPSLHSVQQLLNECKEVLRAAAQVKGYYQKMVFSLVKDSAGTLEHMDSDIDDYENNLEAMLQHYFEYLHSWMQMLQKLPQASVSLKNILEVEWHFAKEACPSIRGGEAQAGKRFCIMASSLFESISEFLENDLDIICNQFQDSQLLDDSNVEKQSRRNLRKLVIEIRDRLSKALSFSKMFIRDLEIAAEFQCTGSEDCLLAALHNSGHVRVKTVELPAHWVFVPGSIKASSEVIHSLLDDLCSHEGRVDSPQAAISDGYILLMKAPENREKWIGEEIEVILNVEVTIQLSDIQVNSILLVVNHSSLLLDQRRIFKKAVGDVINLVNENTSSHATIAQTLQQLKSNALNMCSGVTKAISRAEQNCVPLDGSHVVMKDTLDLFYSVGFEYHKEVERLLSGNEKSRHAECILVLAEQWITYKVASLEDDEYQTLKNKISTCINHVIGGPDSRPASPTEVTAEFGRPSRSISKSSRTSECSLSPVPTKENLSRTNSTDLEKLQFGQFLQPIPVTPDCSPKCTKLNIKSGRRCRNIQAKLQEMERKRNQKLREKKHIGVVREDTAPSPVISISCKKVTFKWQRGFKIGEGQFGTVVYSCINMDTGETLAVKEIRFQRNDQSVIKNIADEIHYLEGISHPNLVRYYGVELHREEMLVFMEYCDEGTIAEAAKNGLPEGLIRQYTKEICTAISVLHQNNIIHRDIKGANIFLHSDGHVKLGDFGAAIKLKKHQTLLGEVNDVMGTVAFMAPEIIINSTEDGYGRAADIWSLGCVVIEMASGKRPWHEFDNNFAIMYRVGGGGIPRISENHLNKEGHDFLSRCLQQNAKDRSTANELLEHQFLKVTGVFSL</sequence>
<dbReference type="Pfam" id="PF00069">
    <property type="entry name" value="Pkinase"/>
    <property type="match status" value="1"/>
</dbReference>
<dbReference type="GO" id="GO:0005524">
    <property type="term" value="F:ATP binding"/>
    <property type="evidence" value="ECO:0007669"/>
    <property type="project" value="UniProtKB-UniRule"/>
</dbReference>
<comment type="similarity">
    <text evidence="1">Belongs to the protein kinase superfamily. STE Ser/Thr protein kinase family. MAP kinase kinase kinase subfamily.</text>
</comment>
<evidence type="ECO:0000256" key="7">
    <source>
        <dbReference type="PROSITE-ProRule" id="PRU10141"/>
    </source>
</evidence>
<dbReference type="GO" id="GO:0000165">
    <property type="term" value="P:MAPK cascade"/>
    <property type="evidence" value="ECO:0007669"/>
    <property type="project" value="InterPro"/>
</dbReference>
<keyword evidence="5 10" id="KW-0418">Kinase</keyword>
<comment type="caution">
    <text evidence="10">The sequence shown here is derived from an EMBL/GenBank/DDBJ whole genome shotgun (WGS) entry which is preliminary data.</text>
</comment>
<dbReference type="InterPro" id="IPR050538">
    <property type="entry name" value="MAP_kinase_kinase_kinase"/>
</dbReference>
<dbReference type="PROSITE" id="PS50011">
    <property type="entry name" value="PROTEIN_KINASE_DOM"/>
    <property type="match status" value="1"/>
</dbReference>
<dbReference type="PANTHER" id="PTHR48016:SF32">
    <property type="entry name" value="MITOGEN-ACTIVATED PROTEIN KINASE KINASE KINASE 4"/>
    <property type="match status" value="1"/>
</dbReference>
<dbReference type="SUPFAM" id="SSF56112">
    <property type="entry name" value="Protein kinase-like (PK-like)"/>
    <property type="match status" value="1"/>
</dbReference>
<proteinExistence type="inferred from homology"/>
<keyword evidence="4 7" id="KW-0547">Nucleotide-binding</keyword>
<evidence type="ECO:0000256" key="2">
    <source>
        <dbReference type="ARBA" id="ARBA00022527"/>
    </source>
</evidence>
<evidence type="ECO:0000313" key="10">
    <source>
        <dbReference type="EMBL" id="PIK56652.1"/>
    </source>
</evidence>
<evidence type="ECO:0000256" key="6">
    <source>
        <dbReference type="ARBA" id="ARBA00022840"/>
    </source>
</evidence>
<evidence type="ECO:0000313" key="11">
    <source>
        <dbReference type="Proteomes" id="UP000230750"/>
    </source>
</evidence>
<dbReference type="Gene3D" id="1.10.510.10">
    <property type="entry name" value="Transferase(Phosphotransferase) domain 1"/>
    <property type="match status" value="1"/>
</dbReference>
<evidence type="ECO:0000256" key="1">
    <source>
        <dbReference type="ARBA" id="ARBA00006529"/>
    </source>
</evidence>
<dbReference type="Pfam" id="PF19431">
    <property type="entry name" value="MEKK4_N"/>
    <property type="match status" value="1"/>
</dbReference>
<dbReference type="EMBL" id="MRZV01000168">
    <property type="protein sequence ID" value="PIK56652.1"/>
    <property type="molecule type" value="Genomic_DNA"/>
</dbReference>
<dbReference type="InterPro" id="IPR008271">
    <property type="entry name" value="Ser/Thr_kinase_AS"/>
</dbReference>
<dbReference type="InterPro" id="IPR045801">
    <property type="entry name" value="MEKK4_N"/>
</dbReference>
<keyword evidence="2" id="KW-0723">Serine/threonine-protein kinase</keyword>
<evidence type="ECO:0000256" key="4">
    <source>
        <dbReference type="ARBA" id="ARBA00022741"/>
    </source>
</evidence>
<feature type="binding site" evidence="7">
    <location>
        <position position="676"/>
    </location>
    <ligand>
        <name>ATP</name>
        <dbReference type="ChEBI" id="CHEBI:30616"/>
    </ligand>
</feature>
<dbReference type="OrthoDB" id="1043025at2759"/>
<dbReference type="AlphaFoldDB" id="A0A2G8L8S4"/>
<gene>
    <name evidence="10" type="ORF">BSL78_06438</name>
</gene>
<name>A0A2G8L8S4_STIJA</name>
<evidence type="ECO:0000256" key="3">
    <source>
        <dbReference type="ARBA" id="ARBA00022679"/>
    </source>
</evidence>
<dbReference type="PROSITE" id="PS00107">
    <property type="entry name" value="PROTEIN_KINASE_ATP"/>
    <property type="match status" value="1"/>
</dbReference>
<dbReference type="SMART" id="SM00220">
    <property type="entry name" value="S_TKc"/>
    <property type="match status" value="1"/>
</dbReference>
<feature type="compositionally biased region" description="Low complexity" evidence="8">
    <location>
        <begin position="533"/>
        <end position="547"/>
    </location>
</feature>
<feature type="domain" description="Protein kinase" evidence="9">
    <location>
        <begin position="646"/>
        <end position="905"/>
    </location>
</feature>
<dbReference type="PANTHER" id="PTHR48016">
    <property type="entry name" value="MAP KINASE KINASE KINASE SSK2-RELATED-RELATED"/>
    <property type="match status" value="1"/>
</dbReference>
<evidence type="ECO:0000256" key="5">
    <source>
        <dbReference type="ARBA" id="ARBA00022777"/>
    </source>
</evidence>
<keyword evidence="11" id="KW-1185">Reference proteome</keyword>
<feature type="non-terminal residue" evidence="10">
    <location>
        <position position="1"/>
    </location>
</feature>
<dbReference type="InterPro" id="IPR000719">
    <property type="entry name" value="Prot_kinase_dom"/>
</dbReference>
<evidence type="ECO:0000256" key="8">
    <source>
        <dbReference type="SAM" id="MobiDB-lite"/>
    </source>
</evidence>
<accession>A0A2G8L8S4</accession>
<dbReference type="Proteomes" id="UP000230750">
    <property type="component" value="Unassembled WGS sequence"/>
</dbReference>
<feature type="region of interest" description="Disordered" evidence="8">
    <location>
        <begin position="516"/>
        <end position="560"/>
    </location>
</feature>
<reference evidence="10 11" key="1">
    <citation type="journal article" date="2017" name="PLoS Biol.">
        <title>The sea cucumber genome provides insights into morphological evolution and visceral regeneration.</title>
        <authorList>
            <person name="Zhang X."/>
            <person name="Sun L."/>
            <person name="Yuan J."/>
            <person name="Sun Y."/>
            <person name="Gao Y."/>
            <person name="Zhang L."/>
            <person name="Li S."/>
            <person name="Dai H."/>
            <person name="Hamel J.F."/>
            <person name="Liu C."/>
            <person name="Yu Y."/>
            <person name="Liu S."/>
            <person name="Lin W."/>
            <person name="Guo K."/>
            <person name="Jin S."/>
            <person name="Xu P."/>
            <person name="Storey K.B."/>
            <person name="Huan P."/>
            <person name="Zhang T."/>
            <person name="Zhou Y."/>
            <person name="Zhang J."/>
            <person name="Lin C."/>
            <person name="Li X."/>
            <person name="Xing L."/>
            <person name="Huo D."/>
            <person name="Sun M."/>
            <person name="Wang L."/>
            <person name="Mercier A."/>
            <person name="Li F."/>
            <person name="Yang H."/>
            <person name="Xiang J."/>
        </authorList>
    </citation>
    <scope>NUCLEOTIDE SEQUENCE [LARGE SCALE GENOMIC DNA]</scope>
    <source>
        <strain evidence="10">Shaxun</strain>
        <tissue evidence="10">Muscle</tissue>
    </source>
</reference>
<dbReference type="STRING" id="307972.A0A2G8L8S4"/>
<dbReference type="PROSITE" id="PS00108">
    <property type="entry name" value="PROTEIN_KINASE_ST"/>
    <property type="match status" value="1"/>
</dbReference>
<evidence type="ECO:0000259" key="9">
    <source>
        <dbReference type="PROSITE" id="PS50011"/>
    </source>
</evidence>
<dbReference type="InterPro" id="IPR011009">
    <property type="entry name" value="Kinase-like_dom_sf"/>
</dbReference>
<dbReference type="InterPro" id="IPR017441">
    <property type="entry name" value="Protein_kinase_ATP_BS"/>
</dbReference>
<dbReference type="GO" id="GO:0004674">
    <property type="term" value="F:protein serine/threonine kinase activity"/>
    <property type="evidence" value="ECO:0007669"/>
    <property type="project" value="UniProtKB-KW"/>
</dbReference>
<keyword evidence="3" id="KW-0808">Transferase</keyword>